<sequence>MIDAAVGVGGNVVESEALLEPASGSGRDRRLARKALQWSGAMLTFASFIALGVVAKRRWVGVERASAAALGDTPGTVRVESFDTAACQWRLDRALDENIRCNPAGTDVVVVPKLKAVYVDVTKAASESIRSRLLDVYNSSWTNEEYAMDEGNNIVRSTTSSLSDELLDSYKFFTFVRNPSERFVSGYQQAFCRSLCQGCMHGKTPTRPPTIEQTIDLIEIMRGRAKHDDSFCSNRLGAPQDQSFLNNPWLDEHLQSTVSRLSGVTRRGSRVPMHFIGRTESLDEDWNRLMDELGVEPSHPVRAPLKHVEHECAISERERHLKAQRDVFFSHIVRGERAPESGELYEPVEVIYSRDRAEVHIPKPSTANGGAYFDRFKTLYEDDYRCLDY</sequence>
<dbReference type="Gramene" id="ABO93813">
    <property type="protein sequence ID" value="ABO93813"/>
    <property type="gene ID" value="OSTLU_28914"/>
</dbReference>
<keyword evidence="10" id="KW-1185">Reference proteome</keyword>
<dbReference type="PANTHER" id="PTHR12137:SF54">
    <property type="entry name" value="CARBOHYDRATE SULFOTRANSFERASE"/>
    <property type="match status" value="1"/>
</dbReference>
<evidence type="ECO:0000256" key="8">
    <source>
        <dbReference type="ARBA" id="ARBA00023180"/>
    </source>
</evidence>
<evidence type="ECO:0000256" key="7">
    <source>
        <dbReference type="ARBA" id="ARBA00023136"/>
    </source>
</evidence>
<dbReference type="HOGENOM" id="CLU_712397_0_0_1"/>
<evidence type="ECO:0000256" key="4">
    <source>
        <dbReference type="ARBA" id="ARBA00022692"/>
    </source>
</evidence>
<dbReference type="PANTHER" id="PTHR12137">
    <property type="entry name" value="CARBOHYDRATE SULFOTRANSFERASE"/>
    <property type="match status" value="1"/>
</dbReference>
<reference evidence="9 10" key="1">
    <citation type="journal article" date="2007" name="Proc. Natl. Acad. Sci. U.S.A.">
        <title>The tiny eukaryote Ostreococcus provides genomic insights into the paradox of plankton speciation.</title>
        <authorList>
            <person name="Palenik B."/>
            <person name="Grimwood J."/>
            <person name="Aerts A."/>
            <person name="Rouze P."/>
            <person name="Salamov A."/>
            <person name="Putnam N."/>
            <person name="Dupont C."/>
            <person name="Jorgensen R."/>
            <person name="Derelle E."/>
            <person name="Rombauts S."/>
            <person name="Zhou K."/>
            <person name="Otillar R."/>
            <person name="Merchant S.S."/>
            <person name="Podell S."/>
            <person name="Gaasterland T."/>
            <person name="Napoli C."/>
            <person name="Gendler K."/>
            <person name="Manuell A."/>
            <person name="Tai V."/>
            <person name="Vallon O."/>
            <person name="Piganeau G."/>
            <person name="Jancek S."/>
            <person name="Heijde M."/>
            <person name="Jabbari K."/>
            <person name="Bowler C."/>
            <person name="Lohr M."/>
            <person name="Robbens S."/>
            <person name="Werner G."/>
            <person name="Dubchak I."/>
            <person name="Pazour G.J."/>
            <person name="Ren Q."/>
            <person name="Paulsen I."/>
            <person name="Delwiche C."/>
            <person name="Schmutz J."/>
            <person name="Rokhsar D."/>
            <person name="Van de Peer Y."/>
            <person name="Moreau H."/>
            <person name="Grigoriev I.V."/>
        </authorList>
    </citation>
    <scope>NUCLEOTIDE SEQUENCE [LARGE SCALE GENOMIC DNA]</scope>
    <source>
        <strain evidence="9 10">CCE9901</strain>
    </source>
</reference>
<dbReference type="KEGG" id="olu:OSTLU_28914"/>
<dbReference type="GeneID" id="4999926"/>
<evidence type="ECO:0000313" key="10">
    <source>
        <dbReference type="Proteomes" id="UP000001568"/>
    </source>
</evidence>
<evidence type="ECO:0000256" key="5">
    <source>
        <dbReference type="ARBA" id="ARBA00022989"/>
    </source>
</evidence>
<keyword evidence="8" id="KW-0325">Glycoprotein</keyword>
<dbReference type="InterPro" id="IPR018011">
    <property type="entry name" value="Carb_sulfotrans_8-10"/>
</dbReference>
<dbReference type="GO" id="GO:0016051">
    <property type="term" value="P:carbohydrate biosynthetic process"/>
    <property type="evidence" value="ECO:0007669"/>
    <property type="project" value="InterPro"/>
</dbReference>
<name>A4RR73_OSTLU</name>
<evidence type="ECO:0000256" key="2">
    <source>
        <dbReference type="ARBA" id="ARBA00006339"/>
    </source>
</evidence>
<dbReference type="Pfam" id="PF03567">
    <property type="entry name" value="Sulfotransfer_2"/>
    <property type="match status" value="1"/>
</dbReference>
<evidence type="ECO:0000256" key="1">
    <source>
        <dbReference type="ARBA" id="ARBA00004323"/>
    </source>
</evidence>
<dbReference type="AlphaFoldDB" id="A4RR73"/>
<dbReference type="RefSeq" id="XP_001415521.1">
    <property type="nucleotide sequence ID" value="XM_001415484.1"/>
</dbReference>
<evidence type="ECO:0000313" key="9">
    <source>
        <dbReference type="EMBL" id="ABO93813.1"/>
    </source>
</evidence>
<keyword evidence="6" id="KW-0333">Golgi apparatus</keyword>
<dbReference type="Proteomes" id="UP000001568">
    <property type="component" value="Chromosome 1"/>
</dbReference>
<dbReference type="GO" id="GO:0000139">
    <property type="term" value="C:Golgi membrane"/>
    <property type="evidence" value="ECO:0007669"/>
    <property type="project" value="UniProtKB-SubCell"/>
</dbReference>
<protein>
    <recommendedName>
        <fullName evidence="11">Sulfotransferase</fullName>
    </recommendedName>
</protein>
<comment type="subcellular location">
    <subcellularLocation>
        <location evidence="1">Golgi apparatus membrane</location>
        <topology evidence="1">Single-pass type II membrane protein</topology>
    </subcellularLocation>
</comment>
<proteinExistence type="inferred from homology"/>
<evidence type="ECO:0000256" key="6">
    <source>
        <dbReference type="ARBA" id="ARBA00023034"/>
    </source>
</evidence>
<dbReference type="OrthoDB" id="433893at2759"/>
<dbReference type="InterPro" id="IPR005331">
    <property type="entry name" value="Sulfotransferase"/>
</dbReference>
<keyword evidence="7" id="KW-0472">Membrane</keyword>
<keyword evidence="4" id="KW-0812">Transmembrane</keyword>
<dbReference type="OMA" id="KFFTFVR"/>
<keyword evidence="3" id="KW-0808">Transferase</keyword>
<keyword evidence="5" id="KW-1133">Transmembrane helix</keyword>
<dbReference type="GO" id="GO:0008146">
    <property type="term" value="F:sulfotransferase activity"/>
    <property type="evidence" value="ECO:0007669"/>
    <property type="project" value="InterPro"/>
</dbReference>
<evidence type="ECO:0008006" key="11">
    <source>
        <dbReference type="Google" id="ProtNLM"/>
    </source>
</evidence>
<organism evidence="9 10">
    <name type="scientific">Ostreococcus lucimarinus (strain CCE9901)</name>
    <dbReference type="NCBI Taxonomy" id="436017"/>
    <lineage>
        <taxon>Eukaryota</taxon>
        <taxon>Viridiplantae</taxon>
        <taxon>Chlorophyta</taxon>
        <taxon>Mamiellophyceae</taxon>
        <taxon>Mamiellales</taxon>
        <taxon>Bathycoccaceae</taxon>
        <taxon>Ostreococcus</taxon>
    </lineage>
</organism>
<dbReference type="EMBL" id="CP000581">
    <property type="protein sequence ID" value="ABO93813.1"/>
    <property type="molecule type" value="Genomic_DNA"/>
</dbReference>
<gene>
    <name evidence="9" type="ORF">OSTLU_28914</name>
</gene>
<comment type="similarity">
    <text evidence="2">Belongs to the sulfotransferase 2 family.</text>
</comment>
<evidence type="ECO:0000256" key="3">
    <source>
        <dbReference type="ARBA" id="ARBA00022679"/>
    </source>
</evidence>
<accession>A4RR73</accession>